<evidence type="ECO:0000313" key="3">
    <source>
        <dbReference type="Proteomes" id="UP000717328"/>
    </source>
</evidence>
<dbReference type="AlphaFoldDB" id="A0A9P7FQR4"/>
<comment type="caution">
    <text evidence="2">The sequence shown here is derived from an EMBL/GenBank/DDBJ whole genome shotgun (WGS) entry which is preliminary data.</text>
</comment>
<feature type="compositionally biased region" description="Low complexity" evidence="1">
    <location>
        <begin position="35"/>
        <end position="49"/>
    </location>
</feature>
<evidence type="ECO:0000313" key="2">
    <source>
        <dbReference type="EMBL" id="KAG5635269.1"/>
    </source>
</evidence>
<organism evidence="2 3">
    <name type="scientific">Sphagnurus paluster</name>
    <dbReference type="NCBI Taxonomy" id="117069"/>
    <lineage>
        <taxon>Eukaryota</taxon>
        <taxon>Fungi</taxon>
        <taxon>Dikarya</taxon>
        <taxon>Basidiomycota</taxon>
        <taxon>Agaricomycotina</taxon>
        <taxon>Agaricomycetes</taxon>
        <taxon>Agaricomycetidae</taxon>
        <taxon>Agaricales</taxon>
        <taxon>Tricholomatineae</taxon>
        <taxon>Lyophyllaceae</taxon>
        <taxon>Sphagnurus</taxon>
    </lineage>
</organism>
<dbReference type="Proteomes" id="UP000717328">
    <property type="component" value="Unassembled WGS sequence"/>
</dbReference>
<gene>
    <name evidence="2" type="ORF">H0H81_011883</name>
</gene>
<evidence type="ECO:0000256" key="1">
    <source>
        <dbReference type="SAM" id="MobiDB-lite"/>
    </source>
</evidence>
<reference evidence="2" key="1">
    <citation type="submission" date="2021-02" db="EMBL/GenBank/DDBJ databases">
        <authorList>
            <person name="Nieuwenhuis M."/>
            <person name="Van De Peppel L.J.J."/>
        </authorList>
    </citation>
    <scope>NUCLEOTIDE SEQUENCE</scope>
    <source>
        <strain evidence="2">D49</strain>
    </source>
</reference>
<proteinExistence type="predicted"/>
<feature type="region of interest" description="Disordered" evidence="1">
    <location>
        <begin position="31"/>
        <end position="66"/>
    </location>
</feature>
<feature type="region of interest" description="Disordered" evidence="1">
    <location>
        <begin position="100"/>
        <end position="119"/>
    </location>
</feature>
<keyword evidence="3" id="KW-1185">Reference proteome</keyword>
<sequence length="157" mass="16604">MLDFGMRYTRGGEGRSPLLAPTIHSKLMRTCGPFSPSSTTSKAGSSCNSHPRAQKPSASPTLRFRPRSPIPIYLSAHAGLHQTRPDARFDRDMLSVFAPLISGSSPSPGPERTTPTTTIPLTPTPAAAAAGEAGIGGMVVWYGHGYWERGEDAGARA</sequence>
<dbReference type="EMBL" id="JABCKI010006136">
    <property type="protein sequence ID" value="KAG5635269.1"/>
    <property type="molecule type" value="Genomic_DNA"/>
</dbReference>
<accession>A0A9P7FQR4</accession>
<reference evidence="2" key="2">
    <citation type="submission" date="2021-10" db="EMBL/GenBank/DDBJ databases">
        <title>Phylogenomics reveals ancestral predisposition of the termite-cultivated fungus Termitomyces towards a domesticated lifestyle.</title>
        <authorList>
            <person name="Auxier B."/>
            <person name="Grum-Grzhimaylo A."/>
            <person name="Cardenas M.E."/>
            <person name="Lodge J.D."/>
            <person name="Laessoe T."/>
            <person name="Pedersen O."/>
            <person name="Smith M.E."/>
            <person name="Kuyper T.W."/>
            <person name="Franco-Molano E.A."/>
            <person name="Baroni T.J."/>
            <person name="Aanen D.K."/>
        </authorList>
    </citation>
    <scope>NUCLEOTIDE SEQUENCE</scope>
    <source>
        <strain evidence="2">D49</strain>
    </source>
</reference>
<name>A0A9P7FQR4_9AGAR</name>
<protein>
    <submittedName>
        <fullName evidence="2">Uncharacterized protein</fullName>
    </submittedName>
</protein>